<dbReference type="PANTHER" id="PTHR30483">
    <property type="entry name" value="LEUCINE-SPECIFIC-BINDING PROTEIN"/>
    <property type="match status" value="1"/>
</dbReference>
<dbReference type="InterPro" id="IPR028081">
    <property type="entry name" value="Leu-bd"/>
</dbReference>
<evidence type="ECO:0000313" key="6">
    <source>
        <dbReference type="EMBL" id="MEX0407541.1"/>
    </source>
</evidence>
<dbReference type="RefSeq" id="WP_367955418.1">
    <property type="nucleotide sequence ID" value="NZ_JBDPGJ010000004.1"/>
</dbReference>
<evidence type="ECO:0000256" key="1">
    <source>
        <dbReference type="ARBA" id="ARBA00010062"/>
    </source>
</evidence>
<evidence type="ECO:0000256" key="3">
    <source>
        <dbReference type="ARBA" id="ARBA00022970"/>
    </source>
</evidence>
<evidence type="ECO:0000256" key="2">
    <source>
        <dbReference type="ARBA" id="ARBA00022729"/>
    </source>
</evidence>
<name>A0ABV3SM15_9HYPH</name>
<protein>
    <submittedName>
        <fullName evidence="6">Branched-chain amino acid ABC transporter substrate-binding protein</fullName>
    </submittedName>
</protein>
<dbReference type="PANTHER" id="PTHR30483:SF6">
    <property type="entry name" value="PERIPLASMIC BINDING PROTEIN OF ABC TRANSPORTER FOR NATURAL AMINO ACIDS"/>
    <property type="match status" value="1"/>
</dbReference>
<dbReference type="InterPro" id="IPR051010">
    <property type="entry name" value="BCAA_transport"/>
</dbReference>
<accession>A0ABV3SM15</accession>
<feature type="signal peptide" evidence="4">
    <location>
        <begin position="1"/>
        <end position="24"/>
    </location>
</feature>
<keyword evidence="3" id="KW-0813">Transport</keyword>
<dbReference type="Proteomes" id="UP001556692">
    <property type="component" value="Unassembled WGS sequence"/>
</dbReference>
<evidence type="ECO:0000259" key="5">
    <source>
        <dbReference type="Pfam" id="PF13458"/>
    </source>
</evidence>
<dbReference type="SUPFAM" id="SSF53822">
    <property type="entry name" value="Periplasmic binding protein-like I"/>
    <property type="match status" value="1"/>
</dbReference>
<comment type="caution">
    <text evidence="6">The sequence shown here is derived from an EMBL/GenBank/DDBJ whole genome shotgun (WGS) entry which is preliminary data.</text>
</comment>
<sequence length="415" mass="44961">MRKFVGSGAFALVVLASTALSAMAQDTLKIGYVDPLSGGGAAAGQIGMNQLNYIAEAVNAKGGVMGKQVEIIPYDNKLDPQVSLVQIQKAVDQGVRIVIQGNGSSVAAAVSDFVTKFNSRNPGKEVVHINHAAIDPSLTNDKCSYWHFAFDANVNIKVEAMTNFMKANEAIKKVYLINQDYSFGHSVAEAAAAKLGAEGSSIEVVGKEFVPLQKVTDFSPYIAKIRASGADSVFTANWGNDLQLLIKAAGDAGLDINWYTFYAGLAGTPTAIKQAGLEDKVFQITEGVNNLDYMPMQEEVKAYMAKYPDAPIYYPRLFNAMGMVFKAIEEAGSDDPVKFVPKLEGMKYVDFIDGKEGFMRADDHQYFQTMYISGLGSLGPNQPFEEEKTGWGWKVAATIPVDDTIVSTTCQMERP</sequence>
<dbReference type="InterPro" id="IPR028082">
    <property type="entry name" value="Peripla_BP_I"/>
</dbReference>
<feature type="domain" description="Leucine-binding protein" evidence="5">
    <location>
        <begin position="27"/>
        <end position="372"/>
    </location>
</feature>
<dbReference type="CDD" id="cd06329">
    <property type="entry name" value="PBP1_SBP-like"/>
    <property type="match status" value="1"/>
</dbReference>
<comment type="similarity">
    <text evidence="1">Belongs to the leucine-binding protein family.</text>
</comment>
<gene>
    <name evidence="6" type="ORF">ABGN05_17920</name>
</gene>
<feature type="chain" id="PRO_5046043564" evidence="4">
    <location>
        <begin position="25"/>
        <end position="415"/>
    </location>
</feature>
<dbReference type="Pfam" id="PF13458">
    <property type="entry name" value="Peripla_BP_6"/>
    <property type="match status" value="1"/>
</dbReference>
<organism evidence="6 7">
    <name type="scientific">Aquibium pacificus</name>
    <dbReference type="NCBI Taxonomy" id="3153579"/>
    <lineage>
        <taxon>Bacteria</taxon>
        <taxon>Pseudomonadati</taxon>
        <taxon>Pseudomonadota</taxon>
        <taxon>Alphaproteobacteria</taxon>
        <taxon>Hyphomicrobiales</taxon>
        <taxon>Phyllobacteriaceae</taxon>
        <taxon>Aquibium</taxon>
    </lineage>
</organism>
<evidence type="ECO:0000313" key="7">
    <source>
        <dbReference type="Proteomes" id="UP001556692"/>
    </source>
</evidence>
<dbReference type="EMBL" id="JBDPGJ010000004">
    <property type="protein sequence ID" value="MEX0407541.1"/>
    <property type="molecule type" value="Genomic_DNA"/>
</dbReference>
<keyword evidence="7" id="KW-1185">Reference proteome</keyword>
<evidence type="ECO:0000256" key="4">
    <source>
        <dbReference type="SAM" id="SignalP"/>
    </source>
</evidence>
<keyword evidence="3" id="KW-0029">Amino-acid transport</keyword>
<proteinExistence type="inferred from homology"/>
<keyword evidence="2 4" id="KW-0732">Signal</keyword>
<dbReference type="Gene3D" id="3.40.50.2300">
    <property type="match status" value="2"/>
</dbReference>
<reference evidence="6 7" key="1">
    <citation type="submission" date="2024-05" db="EMBL/GenBank/DDBJ databases">
        <authorList>
            <person name="Jiang F."/>
        </authorList>
    </citation>
    <scope>NUCLEOTIDE SEQUENCE [LARGE SCALE GENOMIC DNA]</scope>
    <source>
        <strain evidence="6 7">LZ166</strain>
    </source>
</reference>